<dbReference type="InterPro" id="IPR052337">
    <property type="entry name" value="SAT4-like"/>
</dbReference>
<dbReference type="InterPro" id="IPR049326">
    <property type="entry name" value="Rhodopsin_dom_fungi"/>
</dbReference>
<protein>
    <recommendedName>
        <fullName evidence="8">Rhodopsin domain-containing protein</fullName>
    </recommendedName>
</protein>
<evidence type="ECO:0000256" key="5">
    <source>
        <dbReference type="ARBA" id="ARBA00038359"/>
    </source>
</evidence>
<dbReference type="Proteomes" id="UP000799776">
    <property type="component" value="Unassembled WGS sequence"/>
</dbReference>
<keyword evidence="3 7" id="KW-1133">Transmembrane helix</keyword>
<gene>
    <name evidence="9" type="ORF">K490DRAFT_61852</name>
</gene>
<dbReference type="PANTHER" id="PTHR33048:SF47">
    <property type="entry name" value="INTEGRAL MEMBRANE PROTEIN-RELATED"/>
    <property type="match status" value="1"/>
</dbReference>
<evidence type="ECO:0000256" key="6">
    <source>
        <dbReference type="SAM" id="MobiDB-lite"/>
    </source>
</evidence>
<dbReference type="EMBL" id="ML978712">
    <property type="protein sequence ID" value="KAF2090533.1"/>
    <property type="molecule type" value="Genomic_DNA"/>
</dbReference>
<sequence>MFIAIGVVIPFSIGASTALSLRFYTRIVILRSRPILEDYLLVIGFTTNMAICLASLWAYHDGLGRHVEDVKPTPEMAVELHKYLISLAVVWFFSLGVVKTSVLLLYRRIFSVMKGFVRLCWFVLVANIIITILGIFGITIYLCFPASYWWNRWAVNPPNGHCNDAQAINVSFACVNFCVDCLIIVMPIPLLKRLNLNEARKKALMVVFGLSIVPAVAAGVHIVSMIKLHGPDYTYWIYITFLTGAMEIFVAIICNCIPTLTPLAMRYFPSLFSTTNGNSSQHSSKATPTDDSGSRGQQKAWAPHLSGSSSTWWGSLRRGSGLGALRWGGAGGTENSQRSERMESSCSQEPITMLTLEEFQITKTTELTVEQEVV</sequence>
<evidence type="ECO:0000256" key="7">
    <source>
        <dbReference type="SAM" id="Phobius"/>
    </source>
</evidence>
<evidence type="ECO:0000256" key="3">
    <source>
        <dbReference type="ARBA" id="ARBA00022989"/>
    </source>
</evidence>
<evidence type="ECO:0000259" key="8">
    <source>
        <dbReference type="Pfam" id="PF20684"/>
    </source>
</evidence>
<feature type="transmembrane region" description="Helical" evidence="7">
    <location>
        <begin position="80"/>
        <end position="98"/>
    </location>
</feature>
<feature type="transmembrane region" description="Helical" evidence="7">
    <location>
        <begin position="235"/>
        <end position="257"/>
    </location>
</feature>
<keyword evidence="10" id="KW-1185">Reference proteome</keyword>
<feature type="transmembrane region" description="Helical" evidence="7">
    <location>
        <begin position="6"/>
        <end position="27"/>
    </location>
</feature>
<reference evidence="9" key="1">
    <citation type="journal article" date="2020" name="Stud. Mycol.">
        <title>101 Dothideomycetes genomes: a test case for predicting lifestyles and emergence of pathogens.</title>
        <authorList>
            <person name="Haridas S."/>
            <person name="Albert R."/>
            <person name="Binder M."/>
            <person name="Bloem J."/>
            <person name="Labutti K."/>
            <person name="Salamov A."/>
            <person name="Andreopoulos B."/>
            <person name="Baker S."/>
            <person name="Barry K."/>
            <person name="Bills G."/>
            <person name="Bluhm B."/>
            <person name="Cannon C."/>
            <person name="Castanera R."/>
            <person name="Culley D."/>
            <person name="Daum C."/>
            <person name="Ezra D."/>
            <person name="Gonzalez J."/>
            <person name="Henrissat B."/>
            <person name="Kuo A."/>
            <person name="Liang C."/>
            <person name="Lipzen A."/>
            <person name="Lutzoni F."/>
            <person name="Magnuson J."/>
            <person name="Mondo S."/>
            <person name="Nolan M."/>
            <person name="Ohm R."/>
            <person name="Pangilinan J."/>
            <person name="Park H.-J."/>
            <person name="Ramirez L."/>
            <person name="Alfaro M."/>
            <person name="Sun H."/>
            <person name="Tritt A."/>
            <person name="Yoshinaga Y."/>
            <person name="Zwiers L.-H."/>
            <person name="Turgeon B."/>
            <person name="Goodwin S."/>
            <person name="Spatafora J."/>
            <person name="Crous P."/>
            <person name="Grigoriev I."/>
        </authorList>
    </citation>
    <scope>NUCLEOTIDE SEQUENCE</scope>
    <source>
        <strain evidence="9">CBS 121410</strain>
    </source>
</reference>
<evidence type="ECO:0000256" key="4">
    <source>
        <dbReference type="ARBA" id="ARBA00023136"/>
    </source>
</evidence>
<accession>A0A9P4HZX8</accession>
<feature type="transmembrane region" description="Helical" evidence="7">
    <location>
        <begin position="170"/>
        <end position="191"/>
    </location>
</feature>
<proteinExistence type="inferred from homology"/>
<dbReference type="AlphaFoldDB" id="A0A9P4HZX8"/>
<evidence type="ECO:0000313" key="10">
    <source>
        <dbReference type="Proteomes" id="UP000799776"/>
    </source>
</evidence>
<dbReference type="OrthoDB" id="444631at2759"/>
<evidence type="ECO:0000256" key="1">
    <source>
        <dbReference type="ARBA" id="ARBA00004141"/>
    </source>
</evidence>
<feature type="domain" description="Rhodopsin" evidence="8">
    <location>
        <begin position="21"/>
        <end position="264"/>
    </location>
</feature>
<dbReference type="PANTHER" id="PTHR33048">
    <property type="entry name" value="PTH11-LIKE INTEGRAL MEMBRANE PROTEIN (AFU_ORTHOLOGUE AFUA_5G11245)"/>
    <property type="match status" value="1"/>
</dbReference>
<dbReference type="GO" id="GO:0016020">
    <property type="term" value="C:membrane"/>
    <property type="evidence" value="ECO:0007669"/>
    <property type="project" value="UniProtKB-SubCell"/>
</dbReference>
<comment type="subcellular location">
    <subcellularLocation>
        <location evidence="1">Membrane</location>
        <topology evidence="1">Multi-pass membrane protein</topology>
    </subcellularLocation>
</comment>
<dbReference type="Pfam" id="PF20684">
    <property type="entry name" value="Fung_rhodopsin"/>
    <property type="match status" value="1"/>
</dbReference>
<feature type="compositionally biased region" description="Polar residues" evidence="6">
    <location>
        <begin position="275"/>
        <end position="297"/>
    </location>
</feature>
<comment type="caution">
    <text evidence="9">The sequence shown here is derived from an EMBL/GenBank/DDBJ whole genome shotgun (WGS) entry which is preliminary data.</text>
</comment>
<evidence type="ECO:0000256" key="2">
    <source>
        <dbReference type="ARBA" id="ARBA00022692"/>
    </source>
</evidence>
<feature type="region of interest" description="Disordered" evidence="6">
    <location>
        <begin position="275"/>
        <end position="312"/>
    </location>
</feature>
<organism evidence="9 10">
    <name type="scientific">Saccharata proteae CBS 121410</name>
    <dbReference type="NCBI Taxonomy" id="1314787"/>
    <lineage>
        <taxon>Eukaryota</taxon>
        <taxon>Fungi</taxon>
        <taxon>Dikarya</taxon>
        <taxon>Ascomycota</taxon>
        <taxon>Pezizomycotina</taxon>
        <taxon>Dothideomycetes</taxon>
        <taxon>Dothideomycetes incertae sedis</taxon>
        <taxon>Botryosphaeriales</taxon>
        <taxon>Saccharataceae</taxon>
        <taxon>Saccharata</taxon>
    </lineage>
</organism>
<feature type="transmembrane region" description="Helical" evidence="7">
    <location>
        <begin position="39"/>
        <end position="60"/>
    </location>
</feature>
<name>A0A9P4HZX8_9PEZI</name>
<feature type="transmembrane region" description="Helical" evidence="7">
    <location>
        <begin position="203"/>
        <end position="223"/>
    </location>
</feature>
<feature type="transmembrane region" description="Helical" evidence="7">
    <location>
        <begin position="119"/>
        <end position="150"/>
    </location>
</feature>
<keyword evidence="4 7" id="KW-0472">Membrane</keyword>
<comment type="similarity">
    <text evidence="5">Belongs to the SAT4 family.</text>
</comment>
<evidence type="ECO:0000313" key="9">
    <source>
        <dbReference type="EMBL" id="KAF2090533.1"/>
    </source>
</evidence>
<keyword evidence="2 7" id="KW-0812">Transmembrane</keyword>
<feature type="region of interest" description="Disordered" evidence="6">
    <location>
        <begin position="324"/>
        <end position="348"/>
    </location>
</feature>